<evidence type="ECO:0000313" key="2">
    <source>
        <dbReference type="EMBL" id="MCD9558608.1"/>
    </source>
</evidence>
<proteinExistence type="predicted"/>
<keyword evidence="1" id="KW-0812">Transmembrane</keyword>
<keyword evidence="3" id="KW-1185">Reference proteome</keyword>
<gene>
    <name evidence="2" type="ORF">HAX54_016054</name>
</gene>
<organism evidence="2 3">
    <name type="scientific">Datura stramonium</name>
    <name type="common">Jimsonweed</name>
    <name type="synonym">Common thornapple</name>
    <dbReference type="NCBI Taxonomy" id="4076"/>
    <lineage>
        <taxon>Eukaryota</taxon>
        <taxon>Viridiplantae</taxon>
        <taxon>Streptophyta</taxon>
        <taxon>Embryophyta</taxon>
        <taxon>Tracheophyta</taxon>
        <taxon>Spermatophyta</taxon>
        <taxon>Magnoliopsida</taxon>
        <taxon>eudicotyledons</taxon>
        <taxon>Gunneridae</taxon>
        <taxon>Pentapetalae</taxon>
        <taxon>asterids</taxon>
        <taxon>lamiids</taxon>
        <taxon>Solanales</taxon>
        <taxon>Solanaceae</taxon>
        <taxon>Solanoideae</taxon>
        <taxon>Datureae</taxon>
        <taxon>Datura</taxon>
    </lineage>
</organism>
<keyword evidence="1" id="KW-1133">Transmembrane helix</keyword>
<dbReference type="Proteomes" id="UP000823775">
    <property type="component" value="Unassembled WGS sequence"/>
</dbReference>
<evidence type="ECO:0000256" key="1">
    <source>
        <dbReference type="SAM" id="Phobius"/>
    </source>
</evidence>
<name>A0ABS8UJT8_DATST</name>
<reference evidence="2 3" key="1">
    <citation type="journal article" date="2021" name="BMC Genomics">
        <title>Datura genome reveals duplications of psychoactive alkaloid biosynthetic genes and high mutation rate following tissue culture.</title>
        <authorList>
            <person name="Rajewski A."/>
            <person name="Carter-House D."/>
            <person name="Stajich J."/>
            <person name="Litt A."/>
        </authorList>
    </citation>
    <scope>NUCLEOTIDE SEQUENCE [LARGE SCALE GENOMIC DNA]</scope>
    <source>
        <strain evidence="2">AR-01</strain>
    </source>
</reference>
<evidence type="ECO:0000313" key="3">
    <source>
        <dbReference type="Proteomes" id="UP000823775"/>
    </source>
</evidence>
<keyword evidence="1" id="KW-0472">Membrane</keyword>
<comment type="caution">
    <text evidence="2">The sequence shown here is derived from an EMBL/GenBank/DDBJ whole genome shotgun (WGS) entry which is preliminary data.</text>
</comment>
<protein>
    <submittedName>
        <fullName evidence="2">Uncharacterized protein</fullName>
    </submittedName>
</protein>
<sequence length="156" mass="17370">MASVDPSKNFFPRPWNTQHLAFSPILLWISGVAATFASHEYYNHLHILAEAVKVPTLEAKSPYLEWDPSLGRTPFPRPEPPITPDLMWPDRDIPLLLKRSSLLPKGPAVSLAMTRTDEAKGESGEELFTQPLFSPAALRSKLSLASILHSFGVLRD</sequence>
<accession>A0ABS8UJT8</accession>
<dbReference type="EMBL" id="JACEIK010002033">
    <property type="protein sequence ID" value="MCD9558608.1"/>
    <property type="molecule type" value="Genomic_DNA"/>
</dbReference>
<feature type="transmembrane region" description="Helical" evidence="1">
    <location>
        <begin position="20"/>
        <end position="37"/>
    </location>
</feature>